<dbReference type="SUPFAM" id="SSF52540">
    <property type="entry name" value="P-loop containing nucleoside triphosphate hydrolases"/>
    <property type="match status" value="1"/>
</dbReference>
<dbReference type="Gene3D" id="3.40.50.300">
    <property type="entry name" value="P-loop containing nucleotide triphosphate hydrolases"/>
    <property type="match status" value="1"/>
</dbReference>
<dbReference type="SUPFAM" id="SSF53098">
    <property type="entry name" value="Ribonuclease H-like"/>
    <property type="match status" value="1"/>
</dbReference>
<keyword evidence="1" id="KW-0547">Nucleotide-binding</keyword>
<dbReference type="AlphaFoldDB" id="X0WKW2"/>
<dbReference type="GO" id="GO:0003676">
    <property type="term" value="F:nucleic acid binding"/>
    <property type="evidence" value="ECO:0007669"/>
    <property type="project" value="InterPro"/>
</dbReference>
<accession>X0WKW2</accession>
<dbReference type="GO" id="GO:0004386">
    <property type="term" value="F:helicase activity"/>
    <property type="evidence" value="ECO:0007669"/>
    <property type="project" value="UniProtKB-KW"/>
</dbReference>
<dbReference type="InterPro" id="IPR027417">
    <property type="entry name" value="P-loop_NTPase"/>
</dbReference>
<dbReference type="SMART" id="SM00479">
    <property type="entry name" value="EXOIII"/>
    <property type="match status" value="1"/>
</dbReference>
<dbReference type="InterPro" id="IPR036397">
    <property type="entry name" value="RNaseH_sf"/>
</dbReference>
<dbReference type="Gene3D" id="1.10.486.10">
    <property type="entry name" value="PCRA, domain 4"/>
    <property type="match status" value="1"/>
</dbReference>
<reference evidence="6" key="1">
    <citation type="journal article" date="2014" name="Front. Microbiol.">
        <title>High frequency of phylogenetically diverse reductive dehalogenase-homologous genes in deep subseafloor sedimentary metagenomes.</title>
        <authorList>
            <person name="Kawai M."/>
            <person name="Futagami T."/>
            <person name="Toyoda A."/>
            <person name="Takaki Y."/>
            <person name="Nishi S."/>
            <person name="Hori S."/>
            <person name="Arai W."/>
            <person name="Tsubouchi T."/>
            <person name="Morono Y."/>
            <person name="Uchiyama I."/>
            <person name="Ito T."/>
            <person name="Fujiyama A."/>
            <person name="Inagaki F."/>
            <person name="Takami H."/>
        </authorList>
    </citation>
    <scope>NUCLEOTIDE SEQUENCE</scope>
    <source>
        <strain evidence="6">Expedition CK06-06</strain>
    </source>
</reference>
<dbReference type="GO" id="GO:0008408">
    <property type="term" value="F:3'-5' exonuclease activity"/>
    <property type="evidence" value="ECO:0007669"/>
    <property type="project" value="TreeGrafter"/>
</dbReference>
<dbReference type="Pfam" id="PF13361">
    <property type="entry name" value="UvrD_C"/>
    <property type="match status" value="1"/>
</dbReference>
<feature type="non-terminal residue" evidence="6">
    <location>
        <position position="260"/>
    </location>
</feature>
<keyword evidence="3" id="KW-0347">Helicase</keyword>
<evidence type="ECO:0000256" key="1">
    <source>
        <dbReference type="ARBA" id="ARBA00022741"/>
    </source>
</evidence>
<dbReference type="InterPro" id="IPR012337">
    <property type="entry name" value="RNaseH-like_sf"/>
</dbReference>
<evidence type="ECO:0000313" key="6">
    <source>
        <dbReference type="EMBL" id="GAG25133.1"/>
    </source>
</evidence>
<dbReference type="PANTHER" id="PTHR30231">
    <property type="entry name" value="DNA POLYMERASE III SUBUNIT EPSILON"/>
    <property type="match status" value="1"/>
</dbReference>
<gene>
    <name evidence="6" type="ORF">S01H1_51686</name>
</gene>
<dbReference type="GO" id="GO:0045004">
    <property type="term" value="P:DNA replication proofreading"/>
    <property type="evidence" value="ECO:0007669"/>
    <property type="project" value="TreeGrafter"/>
</dbReference>
<dbReference type="PANTHER" id="PTHR30231:SF41">
    <property type="entry name" value="DNA POLYMERASE III SUBUNIT EPSILON"/>
    <property type="match status" value="1"/>
</dbReference>
<dbReference type="GO" id="GO:0005524">
    <property type="term" value="F:ATP binding"/>
    <property type="evidence" value="ECO:0007669"/>
    <property type="project" value="UniProtKB-KW"/>
</dbReference>
<evidence type="ECO:0000256" key="4">
    <source>
        <dbReference type="ARBA" id="ARBA00022840"/>
    </source>
</evidence>
<dbReference type="InterPro" id="IPR013520">
    <property type="entry name" value="Ribonucl_H"/>
</dbReference>
<feature type="domain" description="Exonuclease" evidence="5">
    <location>
        <begin position="2"/>
        <end position="139"/>
    </location>
</feature>
<evidence type="ECO:0000259" key="5">
    <source>
        <dbReference type="SMART" id="SM00479"/>
    </source>
</evidence>
<dbReference type="CDD" id="cd06127">
    <property type="entry name" value="DEDDh"/>
    <property type="match status" value="1"/>
</dbReference>
<protein>
    <recommendedName>
        <fullName evidence="5">Exonuclease domain-containing protein</fullName>
    </recommendedName>
</protein>
<name>X0WKW2_9ZZZZ</name>
<dbReference type="EMBL" id="BARS01033364">
    <property type="protein sequence ID" value="GAG25133.1"/>
    <property type="molecule type" value="Genomic_DNA"/>
</dbReference>
<keyword evidence="4" id="KW-0067">ATP-binding</keyword>
<proteinExistence type="predicted"/>
<feature type="non-terminal residue" evidence="6">
    <location>
        <position position="1"/>
    </location>
</feature>
<comment type="caution">
    <text evidence="6">The sequence shown here is derived from an EMBL/GenBank/DDBJ whole genome shotgun (WGS) entry which is preliminary data.</text>
</comment>
<dbReference type="InterPro" id="IPR014017">
    <property type="entry name" value="DNA_helicase_UvrD-like_C"/>
</dbReference>
<evidence type="ECO:0000256" key="3">
    <source>
        <dbReference type="ARBA" id="ARBA00022806"/>
    </source>
</evidence>
<evidence type="ECO:0000256" key="2">
    <source>
        <dbReference type="ARBA" id="ARBA00022801"/>
    </source>
</evidence>
<dbReference type="Gene3D" id="3.30.420.10">
    <property type="entry name" value="Ribonuclease H-like superfamily/Ribonuclease H"/>
    <property type="match status" value="1"/>
</dbReference>
<dbReference type="Pfam" id="PF00929">
    <property type="entry name" value="RNase_T"/>
    <property type="match status" value="1"/>
</dbReference>
<sequence>RGRVVDEFHALLRNTVPVGESELVHGYSDAFLESHGIDPKDGFDKFFQFAGESVLVGHNIHSFDIPIVSTHAKRLGFPAPESASFDTLDIAQRFVKSHSYDLWTLKRTLHLSHNPTHKAMDDVRCTKDLLFALLPLAKEQSSLRRALVLQYAKVFQPLSRQVAQWKDQMARLRPGQLLTHVLIDSGLEAFYKRQPKRLANLNMLKQFFIEKENVDLSPQSALPELLRLTTIARNIDFLSETDNRIPVITVHQAKGLEFDV</sequence>
<organism evidence="6">
    <name type="scientific">marine sediment metagenome</name>
    <dbReference type="NCBI Taxonomy" id="412755"/>
    <lineage>
        <taxon>unclassified sequences</taxon>
        <taxon>metagenomes</taxon>
        <taxon>ecological metagenomes</taxon>
    </lineage>
</organism>
<dbReference type="GO" id="GO:0005829">
    <property type="term" value="C:cytosol"/>
    <property type="evidence" value="ECO:0007669"/>
    <property type="project" value="TreeGrafter"/>
</dbReference>
<keyword evidence="2" id="KW-0378">Hydrolase</keyword>